<evidence type="ECO:0000313" key="3">
    <source>
        <dbReference type="Proteomes" id="UP000271974"/>
    </source>
</evidence>
<dbReference type="AlphaFoldDB" id="A0A433STB4"/>
<evidence type="ECO:0008006" key="4">
    <source>
        <dbReference type="Google" id="ProtNLM"/>
    </source>
</evidence>
<sequence>MESLKSNVQTIMEKCNVSEQYSRKNNLRVFGIRDNKNETIEETEKKLVAVISSKLGVADIKQKIDVAHRVGRYVPNADRAIIVRFARHASAQQILIKRRALKGSGVTIAEDLTAMNAQRLKKLKELDNAVQAWSKGGELFVKGKNELIIKYAHTEPLSAVNVKLAQRPTRLEPAGRNRRQQSVGTAAAPLTSTPTETAGAGRGRDQLTPVLTPVQGRLVAFAERGMEKTSTGDT</sequence>
<name>A0A433STB4_ELYCH</name>
<dbReference type="EMBL" id="RQTK01001061">
    <property type="protein sequence ID" value="RUS72496.1"/>
    <property type="molecule type" value="Genomic_DNA"/>
</dbReference>
<accession>A0A433STB4</accession>
<keyword evidence="3" id="KW-1185">Reference proteome</keyword>
<protein>
    <recommendedName>
        <fullName evidence="4">L1 transposable element RRM domain-containing protein</fullName>
    </recommendedName>
</protein>
<gene>
    <name evidence="2" type="ORF">EGW08_019750</name>
</gene>
<feature type="region of interest" description="Disordered" evidence="1">
    <location>
        <begin position="169"/>
        <end position="207"/>
    </location>
</feature>
<organism evidence="2 3">
    <name type="scientific">Elysia chlorotica</name>
    <name type="common">Eastern emerald elysia</name>
    <name type="synonym">Sea slug</name>
    <dbReference type="NCBI Taxonomy" id="188477"/>
    <lineage>
        <taxon>Eukaryota</taxon>
        <taxon>Metazoa</taxon>
        <taxon>Spiralia</taxon>
        <taxon>Lophotrochozoa</taxon>
        <taxon>Mollusca</taxon>
        <taxon>Gastropoda</taxon>
        <taxon>Heterobranchia</taxon>
        <taxon>Euthyneura</taxon>
        <taxon>Panpulmonata</taxon>
        <taxon>Sacoglossa</taxon>
        <taxon>Placobranchoidea</taxon>
        <taxon>Plakobranchidae</taxon>
        <taxon>Elysia</taxon>
    </lineage>
</organism>
<evidence type="ECO:0000256" key="1">
    <source>
        <dbReference type="SAM" id="MobiDB-lite"/>
    </source>
</evidence>
<proteinExistence type="predicted"/>
<comment type="caution">
    <text evidence="2">The sequence shown here is derived from an EMBL/GenBank/DDBJ whole genome shotgun (WGS) entry which is preliminary data.</text>
</comment>
<dbReference type="OrthoDB" id="6062651at2759"/>
<feature type="compositionally biased region" description="Polar residues" evidence="1">
    <location>
        <begin position="180"/>
        <end position="196"/>
    </location>
</feature>
<evidence type="ECO:0000313" key="2">
    <source>
        <dbReference type="EMBL" id="RUS72496.1"/>
    </source>
</evidence>
<dbReference type="Proteomes" id="UP000271974">
    <property type="component" value="Unassembled WGS sequence"/>
</dbReference>
<dbReference type="Gene3D" id="3.30.70.1820">
    <property type="entry name" value="L1 transposable element, RRM domain"/>
    <property type="match status" value="1"/>
</dbReference>
<reference evidence="2 3" key="1">
    <citation type="submission" date="2019-01" db="EMBL/GenBank/DDBJ databases">
        <title>A draft genome assembly of the solar-powered sea slug Elysia chlorotica.</title>
        <authorList>
            <person name="Cai H."/>
            <person name="Li Q."/>
            <person name="Fang X."/>
            <person name="Li J."/>
            <person name="Curtis N.E."/>
            <person name="Altenburger A."/>
            <person name="Shibata T."/>
            <person name="Feng M."/>
            <person name="Maeda T."/>
            <person name="Schwartz J.A."/>
            <person name="Shigenobu S."/>
            <person name="Lundholm N."/>
            <person name="Nishiyama T."/>
            <person name="Yang H."/>
            <person name="Hasebe M."/>
            <person name="Li S."/>
            <person name="Pierce S.K."/>
            <person name="Wang J."/>
        </authorList>
    </citation>
    <scope>NUCLEOTIDE SEQUENCE [LARGE SCALE GENOMIC DNA]</scope>
    <source>
        <strain evidence="2">EC2010</strain>
        <tissue evidence="2">Whole organism of an adult</tissue>
    </source>
</reference>